<proteinExistence type="inferred from homology"/>
<dbReference type="EC" id="2.1.2.10" evidence="2 7"/>
<dbReference type="Pfam" id="PF08669">
    <property type="entry name" value="GCV_T_C"/>
    <property type="match status" value="1"/>
</dbReference>
<dbReference type="KEGG" id="ttr:Tter_1496"/>
<dbReference type="SUPFAM" id="SSF103025">
    <property type="entry name" value="Folate-binding domain"/>
    <property type="match status" value="1"/>
</dbReference>
<keyword evidence="12" id="KW-1185">Reference proteome</keyword>
<dbReference type="InterPro" id="IPR029043">
    <property type="entry name" value="GcvT/YgfZ_C"/>
</dbReference>
<dbReference type="Pfam" id="PF01571">
    <property type="entry name" value="GCV_T"/>
    <property type="match status" value="1"/>
</dbReference>
<dbReference type="OrthoDB" id="9774591at2"/>
<evidence type="ECO:0000256" key="7">
    <source>
        <dbReference type="HAMAP-Rule" id="MF_00259"/>
    </source>
</evidence>
<comment type="similarity">
    <text evidence="1 7">Belongs to the GcvT family.</text>
</comment>
<keyword evidence="4 7" id="KW-0808">Transferase</keyword>
<evidence type="ECO:0000259" key="9">
    <source>
        <dbReference type="Pfam" id="PF01571"/>
    </source>
</evidence>
<evidence type="ECO:0000313" key="11">
    <source>
        <dbReference type="EMBL" id="ACZ42402.1"/>
    </source>
</evidence>
<dbReference type="PIRSF" id="PIRSF006487">
    <property type="entry name" value="GcvT"/>
    <property type="match status" value="1"/>
</dbReference>
<comment type="function">
    <text evidence="7">The glycine cleavage system catalyzes the degradation of glycine.</text>
</comment>
<name>D1CC87_THET1</name>
<dbReference type="HOGENOM" id="CLU_007884_10_2_0"/>
<evidence type="ECO:0000256" key="5">
    <source>
        <dbReference type="ARBA" id="ARBA00031395"/>
    </source>
</evidence>
<gene>
    <name evidence="7" type="primary">gcvT</name>
    <name evidence="11" type="ordered locus">Tter_1496</name>
</gene>
<dbReference type="HAMAP" id="MF_00259">
    <property type="entry name" value="GcvT"/>
    <property type="match status" value="1"/>
</dbReference>
<evidence type="ECO:0000256" key="4">
    <source>
        <dbReference type="ARBA" id="ARBA00022679"/>
    </source>
</evidence>
<dbReference type="GO" id="GO:0004047">
    <property type="term" value="F:aminomethyltransferase activity"/>
    <property type="evidence" value="ECO:0007669"/>
    <property type="project" value="UniProtKB-UniRule"/>
</dbReference>
<dbReference type="STRING" id="525904.Tter_1496"/>
<dbReference type="InterPro" id="IPR022903">
    <property type="entry name" value="GcvT_bac"/>
</dbReference>
<dbReference type="NCBIfam" id="NF001567">
    <property type="entry name" value="PRK00389.1"/>
    <property type="match status" value="1"/>
</dbReference>
<dbReference type="InterPro" id="IPR027266">
    <property type="entry name" value="TrmE/GcvT-like"/>
</dbReference>
<sequence length="371" mass="41273">MSKNTRQTPLYHEHLKLGAKMTDFAGWEMPLQYEGVITEHQAVRTNAGIFDLSHMGEFEITGENAVHFLNYCLTNNAAKLKIGQAQYTLIPYTDGSVADDAILYRLDEDKYLLVVNAANTQKDLEWLSHQKLGFEKVNLEDISDRTALIAIQGPKSEGILQKLTSVDLRNLKYYHITKGEVTGIDALIARTGYTGEDGFEIFLPWDKATVVWRSLLDAGKDSGLKPAGLGSRDTLRIEAGMPLYGHELSEQVNPYEAGLDWAVKLDKGDFVGREALEREKQLGPARKLVGFTLLEMGVPRAEQPIQKQGRQIGFVTSGTFSPTLKKPIGMGYVPSLFARTGTLIDIVIRNKPVKAEIVQLPFYSRKRGGES</sequence>
<evidence type="ECO:0000256" key="2">
    <source>
        <dbReference type="ARBA" id="ARBA00012616"/>
    </source>
</evidence>
<dbReference type="Proteomes" id="UP000000323">
    <property type="component" value="Chromosome 1"/>
</dbReference>
<keyword evidence="3 7" id="KW-0032">Aminotransferase</keyword>
<evidence type="ECO:0000313" key="12">
    <source>
        <dbReference type="Proteomes" id="UP000000323"/>
    </source>
</evidence>
<dbReference type="GO" id="GO:0005829">
    <property type="term" value="C:cytosol"/>
    <property type="evidence" value="ECO:0007669"/>
    <property type="project" value="TreeGrafter"/>
</dbReference>
<evidence type="ECO:0000256" key="6">
    <source>
        <dbReference type="ARBA" id="ARBA00047665"/>
    </source>
</evidence>
<dbReference type="InterPro" id="IPR006222">
    <property type="entry name" value="GCVT_N"/>
</dbReference>
<organism evidence="11 12">
    <name type="scientific">Thermobaculum terrenum (strain ATCC BAA-798 / CCMEE 7001 / YNP1)</name>
    <dbReference type="NCBI Taxonomy" id="525904"/>
    <lineage>
        <taxon>Bacteria</taxon>
        <taxon>Bacillati</taxon>
        <taxon>Chloroflexota</taxon>
        <taxon>Chloroflexia</taxon>
        <taxon>Candidatus Thermobaculales</taxon>
        <taxon>Candidatus Thermobaculaceae</taxon>
        <taxon>Thermobaculum</taxon>
    </lineage>
</organism>
<dbReference type="SUPFAM" id="SSF101790">
    <property type="entry name" value="Aminomethyltransferase beta-barrel domain"/>
    <property type="match status" value="1"/>
</dbReference>
<dbReference type="NCBIfam" id="TIGR00528">
    <property type="entry name" value="gcvT"/>
    <property type="match status" value="1"/>
</dbReference>
<dbReference type="EMBL" id="CP001825">
    <property type="protein sequence ID" value="ACZ42402.1"/>
    <property type="molecule type" value="Genomic_DNA"/>
</dbReference>
<feature type="binding site" evidence="8">
    <location>
        <position position="200"/>
    </location>
    <ligand>
        <name>substrate</name>
    </ligand>
</feature>
<evidence type="ECO:0000259" key="10">
    <source>
        <dbReference type="Pfam" id="PF08669"/>
    </source>
</evidence>
<dbReference type="eggNOG" id="COG0404">
    <property type="taxonomic scope" value="Bacteria"/>
</dbReference>
<evidence type="ECO:0000256" key="8">
    <source>
        <dbReference type="PIRSR" id="PIRSR006487-1"/>
    </source>
</evidence>
<protein>
    <recommendedName>
        <fullName evidence="2 7">Aminomethyltransferase</fullName>
        <ecNumber evidence="2 7">2.1.2.10</ecNumber>
    </recommendedName>
    <alternativeName>
        <fullName evidence="5 7">Glycine cleavage system T protein</fullName>
    </alternativeName>
</protein>
<dbReference type="InterPro" id="IPR028896">
    <property type="entry name" value="GcvT/YgfZ/DmdA"/>
</dbReference>
<dbReference type="Gene3D" id="3.30.70.1400">
    <property type="entry name" value="Aminomethyltransferase beta-barrel domains"/>
    <property type="match status" value="1"/>
</dbReference>
<feature type="domain" description="GCVT N-terminal" evidence="9">
    <location>
        <begin position="10"/>
        <end position="267"/>
    </location>
</feature>
<dbReference type="InterPro" id="IPR006223">
    <property type="entry name" value="GcvT"/>
</dbReference>
<comment type="catalytic activity">
    <reaction evidence="6 7">
        <text>N(6)-[(R)-S(8)-aminomethyldihydrolipoyl]-L-lysyl-[protein] + (6S)-5,6,7,8-tetrahydrofolate = N(6)-[(R)-dihydrolipoyl]-L-lysyl-[protein] + (6R)-5,10-methylene-5,6,7,8-tetrahydrofolate + NH4(+)</text>
        <dbReference type="Rhea" id="RHEA:16945"/>
        <dbReference type="Rhea" id="RHEA-COMP:10475"/>
        <dbReference type="Rhea" id="RHEA-COMP:10492"/>
        <dbReference type="ChEBI" id="CHEBI:15636"/>
        <dbReference type="ChEBI" id="CHEBI:28938"/>
        <dbReference type="ChEBI" id="CHEBI:57453"/>
        <dbReference type="ChEBI" id="CHEBI:83100"/>
        <dbReference type="ChEBI" id="CHEBI:83143"/>
        <dbReference type="EC" id="2.1.2.10"/>
    </reaction>
</comment>
<accession>D1CC87</accession>
<dbReference type="GO" id="GO:0008483">
    <property type="term" value="F:transaminase activity"/>
    <property type="evidence" value="ECO:0007669"/>
    <property type="project" value="UniProtKB-KW"/>
</dbReference>
<dbReference type="GO" id="GO:0005960">
    <property type="term" value="C:glycine cleavage complex"/>
    <property type="evidence" value="ECO:0007669"/>
    <property type="project" value="InterPro"/>
</dbReference>
<dbReference type="Gene3D" id="2.40.30.110">
    <property type="entry name" value="Aminomethyltransferase beta-barrel domains"/>
    <property type="match status" value="1"/>
</dbReference>
<comment type="subunit">
    <text evidence="7">The glycine cleavage system is composed of four proteins: P, T, L and H.</text>
</comment>
<evidence type="ECO:0000256" key="3">
    <source>
        <dbReference type="ARBA" id="ARBA00022576"/>
    </source>
</evidence>
<dbReference type="FunFam" id="3.30.70.1400:FF:000001">
    <property type="entry name" value="Aminomethyltransferase"/>
    <property type="match status" value="1"/>
</dbReference>
<dbReference type="AlphaFoldDB" id="D1CC87"/>
<dbReference type="Gene3D" id="3.30.1360.120">
    <property type="entry name" value="Probable tRNA modification gtpase trme, domain 1"/>
    <property type="match status" value="1"/>
</dbReference>
<dbReference type="FunFam" id="2.40.30.110:FF:000003">
    <property type="entry name" value="Aminomethyltransferase"/>
    <property type="match status" value="1"/>
</dbReference>
<reference evidence="12" key="1">
    <citation type="journal article" date="2010" name="Stand. Genomic Sci.">
        <title>Complete genome sequence of 'Thermobaculum terrenum' type strain (YNP1).</title>
        <authorList>
            <person name="Kiss H."/>
            <person name="Cleland D."/>
            <person name="Lapidus A."/>
            <person name="Lucas S."/>
            <person name="Glavina Del Rio T."/>
            <person name="Nolan M."/>
            <person name="Tice H."/>
            <person name="Han C."/>
            <person name="Goodwin L."/>
            <person name="Pitluck S."/>
            <person name="Liolios K."/>
            <person name="Ivanova N."/>
            <person name="Mavromatis K."/>
            <person name="Ovchinnikova G."/>
            <person name="Pati A."/>
            <person name="Chen A."/>
            <person name="Palaniappan K."/>
            <person name="Land M."/>
            <person name="Hauser L."/>
            <person name="Chang Y."/>
            <person name="Jeffries C."/>
            <person name="Lu M."/>
            <person name="Brettin T."/>
            <person name="Detter J."/>
            <person name="Goker M."/>
            <person name="Tindall B."/>
            <person name="Beck B."/>
            <person name="McDermott T."/>
            <person name="Woyke T."/>
            <person name="Bristow J."/>
            <person name="Eisen J."/>
            <person name="Markowitz V."/>
            <person name="Hugenholtz P."/>
            <person name="Kyrpides N."/>
            <person name="Klenk H."/>
            <person name="Cheng J."/>
        </authorList>
    </citation>
    <scope>NUCLEOTIDE SEQUENCE [LARGE SCALE GENOMIC DNA]</scope>
    <source>
        <strain evidence="12">ATCC BAA-798 / YNP1</strain>
    </source>
</reference>
<dbReference type="FunFam" id="4.10.1250.10:FF:000001">
    <property type="entry name" value="Aminomethyltransferase"/>
    <property type="match status" value="1"/>
</dbReference>
<dbReference type="PANTHER" id="PTHR43757">
    <property type="entry name" value="AMINOMETHYLTRANSFERASE"/>
    <property type="match status" value="1"/>
</dbReference>
<dbReference type="GO" id="GO:0019464">
    <property type="term" value="P:glycine decarboxylation via glycine cleavage system"/>
    <property type="evidence" value="ECO:0007669"/>
    <property type="project" value="UniProtKB-UniRule"/>
</dbReference>
<dbReference type="PANTHER" id="PTHR43757:SF2">
    <property type="entry name" value="AMINOMETHYLTRANSFERASE, MITOCHONDRIAL"/>
    <property type="match status" value="1"/>
</dbReference>
<evidence type="ECO:0000256" key="1">
    <source>
        <dbReference type="ARBA" id="ARBA00008609"/>
    </source>
</evidence>
<dbReference type="RefSeq" id="WP_012875437.1">
    <property type="nucleotide sequence ID" value="NC_013525.1"/>
</dbReference>
<feature type="domain" description="Aminomethyltransferase C-terminal" evidence="10">
    <location>
        <begin position="286"/>
        <end position="363"/>
    </location>
</feature>
<dbReference type="Gene3D" id="4.10.1250.10">
    <property type="entry name" value="Aminomethyltransferase fragment"/>
    <property type="match status" value="1"/>
</dbReference>
<dbReference type="InterPro" id="IPR013977">
    <property type="entry name" value="GcvT_C"/>
</dbReference>